<dbReference type="InterPro" id="IPR038765">
    <property type="entry name" value="Papain-like_cys_pep_sf"/>
</dbReference>
<dbReference type="Proteomes" id="UP000019489">
    <property type="component" value="Unassembled WGS sequence"/>
</dbReference>
<organism evidence="2 3">
    <name type="scientific">Intrasporangium oryzae NRRL B-24470</name>
    <dbReference type="NCBI Taxonomy" id="1386089"/>
    <lineage>
        <taxon>Bacteria</taxon>
        <taxon>Bacillati</taxon>
        <taxon>Actinomycetota</taxon>
        <taxon>Actinomycetes</taxon>
        <taxon>Micrococcales</taxon>
        <taxon>Intrasporangiaceae</taxon>
        <taxon>Intrasporangium</taxon>
    </lineage>
</organism>
<dbReference type="Gene3D" id="3.90.1720.10">
    <property type="entry name" value="endopeptidase domain like (from Nostoc punctiforme)"/>
    <property type="match status" value="1"/>
</dbReference>
<dbReference type="InterPro" id="IPR007921">
    <property type="entry name" value="CHAP_dom"/>
</dbReference>
<gene>
    <name evidence="2" type="ORF">N865_16850</name>
</gene>
<name>W9GDV5_9MICO</name>
<reference evidence="2 3" key="1">
    <citation type="submission" date="2013-08" db="EMBL/GenBank/DDBJ databases">
        <title>Intrasporangium oryzae NRRL B-24470.</title>
        <authorList>
            <person name="Liu H."/>
            <person name="Wang G."/>
        </authorList>
    </citation>
    <scope>NUCLEOTIDE SEQUENCE [LARGE SCALE GENOMIC DNA]</scope>
    <source>
        <strain evidence="2 3">NRRL B-24470</strain>
    </source>
</reference>
<dbReference type="Pfam" id="PF05257">
    <property type="entry name" value="CHAP"/>
    <property type="match status" value="1"/>
</dbReference>
<proteinExistence type="predicted"/>
<dbReference type="PROSITE" id="PS50911">
    <property type="entry name" value="CHAP"/>
    <property type="match status" value="1"/>
</dbReference>
<dbReference type="OrthoDB" id="5150337at2"/>
<dbReference type="AlphaFoldDB" id="W9GDV5"/>
<accession>W9GDV5</accession>
<evidence type="ECO:0000259" key="1">
    <source>
        <dbReference type="PROSITE" id="PS50911"/>
    </source>
</evidence>
<keyword evidence="3" id="KW-1185">Reference proteome</keyword>
<dbReference type="SUPFAM" id="SSF54001">
    <property type="entry name" value="Cysteine proteinases"/>
    <property type="match status" value="1"/>
</dbReference>
<protein>
    <submittedName>
        <fullName evidence="2">NLP/P60 protein</fullName>
    </submittedName>
</protein>
<dbReference type="EMBL" id="AWSA01000002">
    <property type="protein sequence ID" value="EWT03402.1"/>
    <property type="molecule type" value="Genomic_DNA"/>
</dbReference>
<dbReference type="eggNOG" id="COG3942">
    <property type="taxonomic scope" value="Bacteria"/>
</dbReference>
<feature type="domain" description="Peptidase C51" evidence="1">
    <location>
        <begin position="140"/>
        <end position="267"/>
    </location>
</feature>
<dbReference type="RefSeq" id="WP_034800732.1">
    <property type="nucleotide sequence ID" value="NZ_AWSA01000002.1"/>
</dbReference>
<sequence>MTVVSAGRHRTPGRYNPLVELRLIAKESAQPAVKGAAIVAASGGLIASFSPSAGAGEPVAGAGLGDTTGSIPAVVGPAAGLPVSDDALSAIGLASGATRAGGSSAPTVIEDVVLKQRKEAALAASRSLTRRTLLNSTAAVKSTSNTTRATVGKRSSYNWATYGQCTWGALEQWHRSEGYYLGGFTGNALTWAWGAANAGYTVSGTPRVRSIVVMQPGVYGSSSAGHVAWVTAVNGNQVTILEMNALAGPGRYDTRTLTDISGMKYIYAP</sequence>
<evidence type="ECO:0000313" key="3">
    <source>
        <dbReference type="Proteomes" id="UP000019489"/>
    </source>
</evidence>
<comment type="caution">
    <text evidence="2">The sequence shown here is derived from an EMBL/GenBank/DDBJ whole genome shotgun (WGS) entry which is preliminary data.</text>
</comment>
<dbReference type="STRING" id="1386089.N865_16850"/>
<evidence type="ECO:0000313" key="2">
    <source>
        <dbReference type="EMBL" id="EWT03402.1"/>
    </source>
</evidence>